<organism evidence="1 2">
    <name type="scientific">Ostreobium quekettii</name>
    <dbReference type="NCBI Taxonomy" id="121088"/>
    <lineage>
        <taxon>Eukaryota</taxon>
        <taxon>Viridiplantae</taxon>
        <taxon>Chlorophyta</taxon>
        <taxon>core chlorophytes</taxon>
        <taxon>Ulvophyceae</taxon>
        <taxon>TCBD clade</taxon>
        <taxon>Bryopsidales</taxon>
        <taxon>Ostreobineae</taxon>
        <taxon>Ostreobiaceae</taxon>
        <taxon>Ostreobium</taxon>
    </lineage>
</organism>
<name>A0A8S1JCR8_9CHLO</name>
<dbReference type="EMBL" id="CAJHUC010002533">
    <property type="protein sequence ID" value="CAD7703938.1"/>
    <property type="molecule type" value="Genomic_DNA"/>
</dbReference>
<protein>
    <submittedName>
        <fullName evidence="1">Uncharacterized protein</fullName>
    </submittedName>
</protein>
<sequence length="154" mass="17577">MKLTVKKVKFSSRDRGIWSAKEQVGEVLFPSDEEVATLVARGERYKASKADLRLKKGDEEVLSAVEAKGVWCSLTTEYMGHKYVMDYTDRSGWIVRSGVAEVGRLSFGHLAFKEDVPLLLQLYLLWYILEHQPDIDSRKRAVKVARCCGLYRFG</sequence>
<comment type="caution">
    <text evidence="1">The sequence shown here is derived from an EMBL/GenBank/DDBJ whole genome shotgun (WGS) entry which is preliminary data.</text>
</comment>
<evidence type="ECO:0000313" key="2">
    <source>
        <dbReference type="Proteomes" id="UP000708148"/>
    </source>
</evidence>
<reference evidence="1" key="1">
    <citation type="submission" date="2020-12" db="EMBL/GenBank/DDBJ databases">
        <authorList>
            <person name="Iha C."/>
        </authorList>
    </citation>
    <scope>NUCLEOTIDE SEQUENCE</scope>
</reference>
<keyword evidence="2" id="KW-1185">Reference proteome</keyword>
<dbReference type="AlphaFoldDB" id="A0A8S1JCR8"/>
<dbReference type="Proteomes" id="UP000708148">
    <property type="component" value="Unassembled WGS sequence"/>
</dbReference>
<proteinExistence type="predicted"/>
<gene>
    <name evidence="1" type="ORF">OSTQU699_LOCUS9295</name>
</gene>
<accession>A0A8S1JCR8</accession>
<evidence type="ECO:0000313" key="1">
    <source>
        <dbReference type="EMBL" id="CAD7703938.1"/>
    </source>
</evidence>